<protein>
    <submittedName>
        <fullName evidence="8">Fe2+/Zn2+ uptake regulation protein</fullName>
    </submittedName>
</protein>
<evidence type="ECO:0000313" key="9">
    <source>
        <dbReference type="Proteomes" id="UP000005234"/>
    </source>
</evidence>
<dbReference type="GO" id="GO:0045892">
    <property type="term" value="P:negative regulation of DNA-templated transcription"/>
    <property type="evidence" value="ECO:0007669"/>
    <property type="project" value="TreeGrafter"/>
</dbReference>
<dbReference type="Gene3D" id="3.30.1490.190">
    <property type="match status" value="1"/>
</dbReference>
<keyword evidence="3 7" id="KW-0862">Zinc</keyword>
<evidence type="ECO:0000256" key="3">
    <source>
        <dbReference type="ARBA" id="ARBA00022833"/>
    </source>
</evidence>
<feature type="binding site" evidence="7">
    <location>
        <position position="125"/>
    </location>
    <ligand>
        <name>Zn(2+)</name>
        <dbReference type="ChEBI" id="CHEBI:29105"/>
    </ligand>
</feature>
<dbReference type="SUPFAM" id="SSF46785">
    <property type="entry name" value="Winged helix' DNA-binding domain"/>
    <property type="match status" value="1"/>
</dbReference>
<dbReference type="eggNOG" id="COG0735">
    <property type="taxonomic scope" value="Bacteria"/>
</dbReference>
<dbReference type="PANTHER" id="PTHR33202">
    <property type="entry name" value="ZINC UPTAKE REGULATION PROTEIN"/>
    <property type="match status" value="1"/>
</dbReference>
<accession>H8L110</accession>
<comment type="cofactor">
    <cofactor evidence="7">
        <name>Zn(2+)</name>
        <dbReference type="ChEBI" id="CHEBI:29105"/>
    </cofactor>
    <text evidence="7">Binds 1 zinc ion per subunit.</text>
</comment>
<reference evidence="8" key="1">
    <citation type="submission" date="2012-02" db="EMBL/GenBank/DDBJ databases">
        <title>The complete genome of Frateuria aurantia DSM 6220.</title>
        <authorList>
            <consortium name="US DOE Joint Genome Institute (JGI-PGF)"/>
            <person name="Lucas S."/>
            <person name="Copeland A."/>
            <person name="Lapidus A."/>
            <person name="Glavina del Rio T."/>
            <person name="Dalin E."/>
            <person name="Tice H."/>
            <person name="Bruce D."/>
            <person name="Goodwin L."/>
            <person name="Pitluck S."/>
            <person name="Peters L."/>
            <person name="Ovchinnikova G."/>
            <person name="Teshima H."/>
            <person name="Kyrpides N."/>
            <person name="Mavromatis K."/>
            <person name="Ivanova N."/>
            <person name="Brettin T."/>
            <person name="Detter J.C."/>
            <person name="Han C."/>
            <person name="Larimer F."/>
            <person name="Land M."/>
            <person name="Hauser L."/>
            <person name="Markowitz V."/>
            <person name="Cheng J.-F."/>
            <person name="Hugenholtz P."/>
            <person name="Woyke T."/>
            <person name="Wu D."/>
            <person name="Brambilla E."/>
            <person name="Klenk H.-P."/>
            <person name="Eisen J.A."/>
        </authorList>
    </citation>
    <scope>NUCLEOTIDE SEQUENCE</scope>
    <source>
        <strain evidence="8">DSM 6220</strain>
    </source>
</reference>
<proteinExistence type="inferred from homology"/>
<dbReference type="Pfam" id="PF01475">
    <property type="entry name" value="FUR"/>
    <property type="match status" value="1"/>
</dbReference>
<keyword evidence="9" id="KW-1185">Reference proteome</keyword>
<feature type="binding site" evidence="7">
    <location>
        <position position="85"/>
    </location>
    <ligand>
        <name>Zn(2+)</name>
        <dbReference type="ChEBI" id="CHEBI:29105"/>
    </ligand>
</feature>
<dbReference type="HOGENOM" id="CLU_096072_2_2_6"/>
<name>H8L110_FRAAD</name>
<organism evidence="8 9">
    <name type="scientific">Frateuria aurantia (strain ATCC 33424 / DSM 6220 / KCTC 2777 / LMG 1558 / NBRC 3245 / NCIMB 13370)</name>
    <name type="common">Acetobacter aurantius</name>
    <dbReference type="NCBI Taxonomy" id="767434"/>
    <lineage>
        <taxon>Bacteria</taxon>
        <taxon>Pseudomonadati</taxon>
        <taxon>Pseudomonadota</taxon>
        <taxon>Gammaproteobacteria</taxon>
        <taxon>Lysobacterales</taxon>
        <taxon>Rhodanobacteraceae</taxon>
        <taxon>Frateuria</taxon>
    </lineage>
</organism>
<keyword evidence="5" id="KW-0238">DNA-binding</keyword>
<gene>
    <name evidence="8" type="ordered locus">Fraau_1940</name>
</gene>
<evidence type="ECO:0000256" key="2">
    <source>
        <dbReference type="ARBA" id="ARBA00022491"/>
    </source>
</evidence>
<dbReference type="GO" id="GO:0003700">
    <property type="term" value="F:DNA-binding transcription factor activity"/>
    <property type="evidence" value="ECO:0007669"/>
    <property type="project" value="InterPro"/>
</dbReference>
<dbReference type="OrthoDB" id="9801127at2"/>
<dbReference type="GO" id="GO:1900376">
    <property type="term" value="P:regulation of secondary metabolite biosynthetic process"/>
    <property type="evidence" value="ECO:0007669"/>
    <property type="project" value="TreeGrafter"/>
</dbReference>
<comment type="similarity">
    <text evidence="1">Belongs to the Fur family.</text>
</comment>
<sequence length="133" mass="15059">MSLTVHQQRVWSLLQQAEGPMSAYALLEHLRTDGFNAPTQVYRALEKLARQGLVHRLESLNAYVACREDGCDAGDFKAYAICDHCGRVEESARADLGRDLRQWMDGQDFKLQRPVIELHGICRGCDPDRQGQD</sequence>
<keyword evidence="7" id="KW-0479">Metal-binding</keyword>
<feature type="binding site" evidence="7">
    <location>
        <position position="82"/>
    </location>
    <ligand>
        <name>Zn(2+)</name>
        <dbReference type="ChEBI" id="CHEBI:29105"/>
    </ligand>
</feature>
<dbReference type="Proteomes" id="UP000005234">
    <property type="component" value="Chromosome"/>
</dbReference>
<keyword evidence="2" id="KW-0678">Repressor</keyword>
<keyword evidence="6" id="KW-0804">Transcription</keyword>
<dbReference type="InterPro" id="IPR002481">
    <property type="entry name" value="FUR"/>
</dbReference>
<dbReference type="RefSeq" id="WP_014403335.1">
    <property type="nucleotide sequence ID" value="NC_017033.1"/>
</dbReference>
<dbReference type="GO" id="GO:0005829">
    <property type="term" value="C:cytosol"/>
    <property type="evidence" value="ECO:0007669"/>
    <property type="project" value="TreeGrafter"/>
</dbReference>
<dbReference type="GO" id="GO:0000976">
    <property type="term" value="F:transcription cis-regulatory region binding"/>
    <property type="evidence" value="ECO:0007669"/>
    <property type="project" value="TreeGrafter"/>
</dbReference>
<dbReference type="InterPro" id="IPR036388">
    <property type="entry name" value="WH-like_DNA-bd_sf"/>
</dbReference>
<evidence type="ECO:0000256" key="6">
    <source>
        <dbReference type="ARBA" id="ARBA00023163"/>
    </source>
</evidence>
<evidence type="ECO:0000256" key="1">
    <source>
        <dbReference type="ARBA" id="ARBA00007957"/>
    </source>
</evidence>
<keyword evidence="4" id="KW-0805">Transcription regulation</keyword>
<dbReference type="InterPro" id="IPR043135">
    <property type="entry name" value="Fur_C"/>
</dbReference>
<dbReference type="GO" id="GO:0008270">
    <property type="term" value="F:zinc ion binding"/>
    <property type="evidence" value="ECO:0007669"/>
    <property type="project" value="TreeGrafter"/>
</dbReference>
<dbReference type="InterPro" id="IPR036390">
    <property type="entry name" value="WH_DNA-bd_sf"/>
</dbReference>
<dbReference type="Gene3D" id="1.10.10.10">
    <property type="entry name" value="Winged helix-like DNA-binding domain superfamily/Winged helix DNA-binding domain"/>
    <property type="match status" value="1"/>
</dbReference>
<feature type="binding site" evidence="7">
    <location>
        <position position="122"/>
    </location>
    <ligand>
        <name>Zn(2+)</name>
        <dbReference type="ChEBI" id="CHEBI:29105"/>
    </ligand>
</feature>
<evidence type="ECO:0000256" key="7">
    <source>
        <dbReference type="PIRSR" id="PIRSR602481-1"/>
    </source>
</evidence>
<evidence type="ECO:0000313" key="8">
    <source>
        <dbReference type="EMBL" id="AFC86330.1"/>
    </source>
</evidence>
<dbReference type="AlphaFoldDB" id="H8L110"/>
<evidence type="ECO:0000256" key="5">
    <source>
        <dbReference type="ARBA" id="ARBA00023125"/>
    </source>
</evidence>
<dbReference type="STRING" id="767434.Fraau_1940"/>
<evidence type="ECO:0000256" key="4">
    <source>
        <dbReference type="ARBA" id="ARBA00023015"/>
    </source>
</evidence>
<dbReference type="KEGG" id="fau:Fraau_1940"/>
<dbReference type="EMBL" id="CP003350">
    <property type="protein sequence ID" value="AFC86330.1"/>
    <property type="molecule type" value="Genomic_DNA"/>
</dbReference>
<dbReference type="PANTHER" id="PTHR33202:SF6">
    <property type="entry name" value="ZINC UPTAKE REGULATION PROTEIN"/>
    <property type="match status" value="1"/>
</dbReference>